<feature type="chain" id="PRO_5045888779" description="Secreted protein" evidence="2">
    <location>
        <begin position="19"/>
        <end position="147"/>
    </location>
</feature>
<keyword evidence="1" id="KW-0812">Transmembrane</keyword>
<evidence type="ECO:0008006" key="5">
    <source>
        <dbReference type="Google" id="ProtNLM"/>
    </source>
</evidence>
<gene>
    <name evidence="3" type="ORF">ACFPIJ_27915</name>
</gene>
<name>A0ABV9VZ29_9ACTN</name>
<keyword evidence="4" id="KW-1185">Reference proteome</keyword>
<evidence type="ECO:0000313" key="3">
    <source>
        <dbReference type="EMBL" id="MFC5001650.1"/>
    </source>
</evidence>
<feature type="transmembrane region" description="Helical" evidence="1">
    <location>
        <begin position="116"/>
        <end position="138"/>
    </location>
</feature>
<dbReference type="RefSeq" id="WP_380118936.1">
    <property type="nucleotide sequence ID" value="NZ_JBHSIU010000037.1"/>
</dbReference>
<keyword evidence="1" id="KW-0472">Membrane</keyword>
<protein>
    <recommendedName>
        <fullName evidence="5">Secreted protein</fullName>
    </recommendedName>
</protein>
<proteinExistence type="predicted"/>
<accession>A0ABV9VZ29</accession>
<keyword evidence="2" id="KW-0732">Signal</keyword>
<reference evidence="4" key="1">
    <citation type="journal article" date="2019" name="Int. J. Syst. Evol. Microbiol.">
        <title>The Global Catalogue of Microorganisms (GCM) 10K type strain sequencing project: providing services to taxonomists for standard genome sequencing and annotation.</title>
        <authorList>
            <consortium name="The Broad Institute Genomics Platform"/>
            <consortium name="The Broad Institute Genome Sequencing Center for Infectious Disease"/>
            <person name="Wu L."/>
            <person name="Ma J."/>
        </authorList>
    </citation>
    <scope>NUCLEOTIDE SEQUENCE [LARGE SCALE GENOMIC DNA]</scope>
    <source>
        <strain evidence="4">CGMCC 4.7152</strain>
    </source>
</reference>
<keyword evidence="1" id="KW-1133">Transmembrane helix</keyword>
<dbReference type="Proteomes" id="UP001595912">
    <property type="component" value="Unassembled WGS sequence"/>
</dbReference>
<evidence type="ECO:0000256" key="1">
    <source>
        <dbReference type="SAM" id="Phobius"/>
    </source>
</evidence>
<feature type="signal peptide" evidence="2">
    <location>
        <begin position="1"/>
        <end position="18"/>
    </location>
</feature>
<organism evidence="3 4">
    <name type="scientific">Dactylosporangium cerinum</name>
    <dbReference type="NCBI Taxonomy" id="1434730"/>
    <lineage>
        <taxon>Bacteria</taxon>
        <taxon>Bacillati</taxon>
        <taxon>Actinomycetota</taxon>
        <taxon>Actinomycetes</taxon>
        <taxon>Micromonosporales</taxon>
        <taxon>Micromonosporaceae</taxon>
        <taxon>Dactylosporangium</taxon>
    </lineage>
</organism>
<comment type="caution">
    <text evidence="3">The sequence shown here is derived from an EMBL/GenBank/DDBJ whole genome shotgun (WGS) entry which is preliminary data.</text>
</comment>
<evidence type="ECO:0000256" key="2">
    <source>
        <dbReference type="SAM" id="SignalP"/>
    </source>
</evidence>
<dbReference type="EMBL" id="JBHSIU010000037">
    <property type="protein sequence ID" value="MFC5001650.1"/>
    <property type="molecule type" value="Genomic_DNA"/>
</dbReference>
<sequence>MWFRVVVGGLALAGGLAATGLVPGDSTQATVEHCSVRYSGSPETRSTKCTGHWSRFGATFTGEIDGVEVVSFWQVIPPYPGPGEWGEVAVPDDDAVRVRPAVAVPGLATVTPWKVWSVRVALAVEAVSWIVLLVHLVWARRRKPVTA</sequence>
<evidence type="ECO:0000313" key="4">
    <source>
        <dbReference type="Proteomes" id="UP001595912"/>
    </source>
</evidence>